<dbReference type="SMART" id="SM00418">
    <property type="entry name" value="HTH_ARSR"/>
    <property type="match status" value="1"/>
</dbReference>
<feature type="domain" description="HTH arsR-type" evidence="1">
    <location>
        <begin position="19"/>
        <end position="114"/>
    </location>
</feature>
<reference evidence="2 3" key="1">
    <citation type="journal article" date="2019" name="Int. J. Syst. Evol. Microbiol.">
        <title>The Global Catalogue of Microorganisms (GCM) 10K type strain sequencing project: providing services to taxonomists for standard genome sequencing and annotation.</title>
        <authorList>
            <consortium name="The Broad Institute Genomics Platform"/>
            <consortium name="The Broad Institute Genome Sequencing Center for Infectious Disease"/>
            <person name="Wu L."/>
            <person name="Ma J."/>
        </authorList>
    </citation>
    <scope>NUCLEOTIDE SEQUENCE [LARGE SCALE GENOMIC DNA]</scope>
    <source>
        <strain evidence="2 3">JCM 15421</strain>
    </source>
</reference>
<dbReference type="PANTHER" id="PTHR39168">
    <property type="entry name" value="TRANSCRIPTIONAL REGULATOR-RELATED"/>
    <property type="match status" value="1"/>
</dbReference>
<dbReference type="InterPro" id="IPR052543">
    <property type="entry name" value="HTH_Metal-responsive_Reg"/>
</dbReference>
<dbReference type="Pfam" id="PF01022">
    <property type="entry name" value="HTH_5"/>
    <property type="match status" value="1"/>
</dbReference>
<evidence type="ECO:0000313" key="3">
    <source>
        <dbReference type="Proteomes" id="UP001501523"/>
    </source>
</evidence>
<name>A0ABN1IF14_9GAMM</name>
<dbReference type="Proteomes" id="UP001501523">
    <property type="component" value="Unassembled WGS sequence"/>
</dbReference>
<accession>A0ABN1IF14</accession>
<dbReference type="RefSeq" id="WP_343788481.1">
    <property type="nucleotide sequence ID" value="NZ_BAAAEU010000006.1"/>
</dbReference>
<evidence type="ECO:0000313" key="2">
    <source>
        <dbReference type="EMBL" id="GAA0711494.1"/>
    </source>
</evidence>
<dbReference type="InterPro" id="IPR036390">
    <property type="entry name" value="WH_DNA-bd_sf"/>
</dbReference>
<dbReference type="InterPro" id="IPR036388">
    <property type="entry name" value="WH-like_DNA-bd_sf"/>
</dbReference>
<sequence>MARSVPIVRHEQFVYDQNMDVDADNAVARIAASIGEPARARMLYCLLDGHARTGTELAIVADVSPSTASVHLARLKEHQLVKVLAQGKHRYYSLHDGSVAAALEALMVVAGGSRDRFVPNTPGRLRAARTCYDHMAGAVAVSLHDRFSELEWLSVSSVDDDAYDLTEEGAKAFARLGIDIEATRKLRRRFACACIDWSERRPHMGGALGAALLTVALKHRWVVQDLDSRALSVTRLGAREMRARFGLQD</sequence>
<dbReference type="SUPFAM" id="SSF46785">
    <property type="entry name" value="Winged helix' DNA-binding domain"/>
    <property type="match status" value="1"/>
</dbReference>
<evidence type="ECO:0000259" key="1">
    <source>
        <dbReference type="PROSITE" id="PS50987"/>
    </source>
</evidence>
<organism evidence="2 3">
    <name type="scientific">Dokdonella soli</name>
    <dbReference type="NCBI Taxonomy" id="529810"/>
    <lineage>
        <taxon>Bacteria</taxon>
        <taxon>Pseudomonadati</taxon>
        <taxon>Pseudomonadota</taxon>
        <taxon>Gammaproteobacteria</taxon>
        <taxon>Lysobacterales</taxon>
        <taxon>Rhodanobacteraceae</taxon>
        <taxon>Dokdonella</taxon>
    </lineage>
</organism>
<protein>
    <submittedName>
        <fullName evidence="2">Helix-turn-helix domain-containing protein</fullName>
    </submittedName>
</protein>
<dbReference type="PROSITE" id="PS50987">
    <property type="entry name" value="HTH_ARSR_2"/>
    <property type="match status" value="1"/>
</dbReference>
<dbReference type="PANTHER" id="PTHR39168:SF1">
    <property type="entry name" value="TRANSCRIPTIONAL REGULATORY PROTEIN"/>
    <property type="match status" value="1"/>
</dbReference>
<gene>
    <name evidence="2" type="ORF">GCM10009105_13430</name>
</gene>
<dbReference type="EMBL" id="BAAAEU010000006">
    <property type="protein sequence ID" value="GAA0711494.1"/>
    <property type="molecule type" value="Genomic_DNA"/>
</dbReference>
<proteinExistence type="predicted"/>
<dbReference type="InterPro" id="IPR011991">
    <property type="entry name" value="ArsR-like_HTH"/>
</dbReference>
<dbReference type="CDD" id="cd00090">
    <property type="entry name" value="HTH_ARSR"/>
    <property type="match status" value="1"/>
</dbReference>
<comment type="caution">
    <text evidence="2">The sequence shown here is derived from an EMBL/GenBank/DDBJ whole genome shotgun (WGS) entry which is preliminary data.</text>
</comment>
<dbReference type="Gene3D" id="1.10.10.10">
    <property type="entry name" value="Winged helix-like DNA-binding domain superfamily/Winged helix DNA-binding domain"/>
    <property type="match status" value="1"/>
</dbReference>
<keyword evidence="3" id="KW-1185">Reference proteome</keyword>
<dbReference type="InterPro" id="IPR001845">
    <property type="entry name" value="HTH_ArsR_DNA-bd_dom"/>
</dbReference>